<name>A0ABV3ILV7_9ACTN</name>
<keyword evidence="2" id="KW-1185">Reference proteome</keyword>
<organism evidence="1 2">
    <name type="scientific">Streptomyces roseoverticillatus</name>
    <dbReference type="NCBI Taxonomy" id="66429"/>
    <lineage>
        <taxon>Bacteria</taxon>
        <taxon>Bacillati</taxon>
        <taxon>Actinomycetota</taxon>
        <taxon>Actinomycetes</taxon>
        <taxon>Kitasatosporales</taxon>
        <taxon>Streptomycetaceae</taxon>
        <taxon>Streptomyces</taxon>
    </lineage>
</organism>
<dbReference type="EMBL" id="JBFASG010000001">
    <property type="protein sequence ID" value="MEV4921439.1"/>
    <property type="molecule type" value="Genomic_DNA"/>
</dbReference>
<evidence type="ECO:0000313" key="1">
    <source>
        <dbReference type="EMBL" id="MEV4921439.1"/>
    </source>
</evidence>
<evidence type="ECO:0000313" key="2">
    <source>
        <dbReference type="Proteomes" id="UP001552479"/>
    </source>
</evidence>
<sequence>MSYDLAVGADVSIVNKAAEEVYGQLYPRYFTGSQPYDAGGTPVTVAWDVKTAPVFDLTPSARSEKELRAHFTEGAAAGRFTDDEATEYAAALHGSLDGSTFQVVLRQVHVTVDTGSGSLVEGDVTVTVDVQATTSPSGLLTLNPLKAVASDTSQVQKVILDNVVLPAVLDQSRQVLSGITLPKPHIPLLDLSVPVPVIQPQRAVAAMNLVEHGIPQPPFPDSWPTSPFFALLGTDTVRRIAEAATAYLEGKTFPAGDSKGFGVGTGYYKATIAVHQVRCEIVDTGIPTVLVHAAVTGSGSAGINWFWGGSTDVFYDLRLEPDPTVTLTLSMSGTTLQATTDSVSSFDLKIYPHGDIVSVIASWVANALSSTLGGLVGNALRGIEFDLGSLPSIPIDVDPVHLDVTPSGLTLGRFGDALSLQGDVSITKR</sequence>
<accession>A0ABV3ILV7</accession>
<dbReference type="Proteomes" id="UP001552479">
    <property type="component" value="Unassembled WGS sequence"/>
</dbReference>
<gene>
    <name evidence="1" type="ORF">AB0L03_01055</name>
</gene>
<dbReference type="RefSeq" id="WP_366086322.1">
    <property type="nucleotide sequence ID" value="NZ_JBFASG010000001.1"/>
</dbReference>
<proteinExistence type="predicted"/>
<reference evidence="1 2" key="1">
    <citation type="submission" date="2024-06" db="EMBL/GenBank/DDBJ databases">
        <title>The Natural Products Discovery Center: Release of the First 8490 Sequenced Strains for Exploring Actinobacteria Biosynthetic Diversity.</title>
        <authorList>
            <person name="Kalkreuter E."/>
            <person name="Kautsar S.A."/>
            <person name="Yang D."/>
            <person name="Bader C.D."/>
            <person name="Teijaro C.N."/>
            <person name="Fluegel L."/>
            <person name="Davis C.M."/>
            <person name="Simpson J.R."/>
            <person name="Lauterbach L."/>
            <person name="Steele A.D."/>
            <person name="Gui C."/>
            <person name="Meng S."/>
            <person name="Li G."/>
            <person name="Viehrig K."/>
            <person name="Ye F."/>
            <person name="Su P."/>
            <person name="Kiefer A.F."/>
            <person name="Nichols A."/>
            <person name="Cepeda A.J."/>
            <person name="Yan W."/>
            <person name="Fan B."/>
            <person name="Jiang Y."/>
            <person name="Adhikari A."/>
            <person name="Zheng C.-J."/>
            <person name="Schuster L."/>
            <person name="Cowan T.M."/>
            <person name="Smanski M.J."/>
            <person name="Chevrette M.G."/>
            <person name="De Carvalho L.P.S."/>
            <person name="Shen B."/>
        </authorList>
    </citation>
    <scope>NUCLEOTIDE SEQUENCE [LARGE SCALE GENOMIC DNA]</scope>
    <source>
        <strain evidence="1 2">NPDC053791</strain>
    </source>
</reference>
<comment type="caution">
    <text evidence="1">The sequence shown here is derived from an EMBL/GenBank/DDBJ whole genome shotgun (WGS) entry which is preliminary data.</text>
</comment>
<protein>
    <submittedName>
        <fullName evidence="1">Uncharacterized protein</fullName>
    </submittedName>
</protein>